<evidence type="ECO:0000256" key="1">
    <source>
        <dbReference type="PIRSR" id="PIRSR015753-1"/>
    </source>
</evidence>
<reference evidence="6" key="1">
    <citation type="journal article" date="2011" name="Proc. Natl. Acad. Sci. U.S.A.">
        <title>Obligate biotrophy features unraveled by the genomic analysis of rust fungi.</title>
        <authorList>
            <person name="Duplessis S."/>
            <person name="Cuomo C.A."/>
            <person name="Lin Y.-C."/>
            <person name="Aerts A."/>
            <person name="Tisserant E."/>
            <person name="Veneault-Fourrey C."/>
            <person name="Joly D.L."/>
            <person name="Hacquard S."/>
            <person name="Amselem J."/>
            <person name="Cantarel B.L."/>
            <person name="Chiu R."/>
            <person name="Coutinho P.M."/>
            <person name="Feau N."/>
            <person name="Field M."/>
            <person name="Frey P."/>
            <person name="Gelhaye E."/>
            <person name="Goldberg J."/>
            <person name="Grabherr M.G."/>
            <person name="Kodira C.D."/>
            <person name="Kohler A."/>
            <person name="Kuees U."/>
            <person name="Lindquist E.A."/>
            <person name="Lucas S.M."/>
            <person name="Mago R."/>
            <person name="Mauceli E."/>
            <person name="Morin E."/>
            <person name="Murat C."/>
            <person name="Pangilinan J.L."/>
            <person name="Park R."/>
            <person name="Pearson M."/>
            <person name="Quesneville H."/>
            <person name="Rouhier N."/>
            <person name="Sakthikumar S."/>
            <person name="Salamov A.A."/>
            <person name="Schmutz J."/>
            <person name="Selles B."/>
            <person name="Shapiro H."/>
            <person name="Tanguay P."/>
            <person name="Tuskan G.A."/>
            <person name="Henrissat B."/>
            <person name="Van de Peer Y."/>
            <person name="Rouze P."/>
            <person name="Ellis J.G."/>
            <person name="Dodds P.N."/>
            <person name="Schein J.E."/>
            <person name="Zhong S."/>
            <person name="Hamelin R.C."/>
            <person name="Grigoriev I.V."/>
            <person name="Szabo L.J."/>
            <person name="Martin F."/>
        </authorList>
    </citation>
    <scope>NUCLEOTIDE SEQUENCE [LARGE SCALE GENOMIC DNA]</scope>
    <source>
        <strain evidence="6">98AG31 / pathotype 3-4-7</strain>
    </source>
</reference>
<dbReference type="InterPro" id="IPR036282">
    <property type="entry name" value="Glutathione-S-Trfase_C_sf"/>
</dbReference>
<dbReference type="InterPro" id="IPR036249">
    <property type="entry name" value="Thioredoxin-like_sf"/>
</dbReference>
<dbReference type="Pfam" id="PF13409">
    <property type="entry name" value="GST_N_2"/>
    <property type="match status" value="1"/>
</dbReference>
<feature type="active site" description="Nucleophile" evidence="1">
    <location>
        <position position="61"/>
    </location>
</feature>
<feature type="domain" description="GST C-terminal" evidence="4">
    <location>
        <begin position="179"/>
        <end position="306"/>
    </location>
</feature>
<dbReference type="HOGENOM" id="CLU_037263_0_1_1"/>
<dbReference type="OrthoDB" id="2309723at2759"/>
<dbReference type="GeneID" id="18927517"/>
<dbReference type="SFLD" id="SFLDS00019">
    <property type="entry name" value="Glutathione_Transferase_(cytos"/>
    <property type="match status" value="1"/>
</dbReference>
<keyword evidence="6" id="KW-1185">Reference proteome</keyword>
<sequence>MANSNSKLDHSIQSSRKEITTWASEDGHFRRQASSFRDQISNEGKFKPEKGRYHIYVSLACPWAHRVLIFLQLKGLKDLVGVSVVHPFMGTEGWSWNAPSEFNPSMTGVIKDTLYASEKIKEIYFKANHQYQGRFTVPVLWDKKEETIVNNESSEIIRMLNCCFNELIEEQYQKIDLYPQNLQQEIDTMNEWIYDQVNNGVYKSGFATTQSAYESEVKPLFEALDRLEKVLDGGQKYLMGDQLTEVDVRLFTTLIRFDVVYVTHFKCNLKTIRGGYPNLNHWLKCLYWKNPAFKDTTNFEHIKFHYFTSHPQINPTRIIPIGPLPEIEALDEDK</sequence>
<dbReference type="SFLD" id="SFLDG01206">
    <property type="entry name" value="Xi.1"/>
    <property type="match status" value="1"/>
</dbReference>
<accession>F4RKX5</accession>
<dbReference type="RefSeq" id="XP_007409920.1">
    <property type="nucleotide sequence ID" value="XM_007409858.1"/>
</dbReference>
<dbReference type="GO" id="GO:0004364">
    <property type="term" value="F:glutathione transferase activity"/>
    <property type="evidence" value="ECO:0007669"/>
    <property type="project" value="InterPro"/>
</dbReference>
<name>F4RKX5_MELLP</name>
<dbReference type="EMBL" id="GL883106">
    <property type="protein sequence ID" value="EGG06960.1"/>
    <property type="molecule type" value="Genomic_DNA"/>
</dbReference>
<dbReference type="InParanoid" id="F4RKX5"/>
<dbReference type="SUPFAM" id="SSF47616">
    <property type="entry name" value="GST C-terminal domain-like"/>
    <property type="match status" value="1"/>
</dbReference>
<dbReference type="Gene3D" id="3.40.30.10">
    <property type="entry name" value="Glutaredoxin"/>
    <property type="match status" value="1"/>
</dbReference>
<dbReference type="Proteomes" id="UP000001072">
    <property type="component" value="Unassembled WGS sequence"/>
</dbReference>
<evidence type="ECO:0000256" key="3">
    <source>
        <dbReference type="PIRSR" id="PIRSR015753-3"/>
    </source>
</evidence>
<feature type="active site" description="Proton donor/acceptor" evidence="1">
    <location>
        <position position="202"/>
    </location>
</feature>
<feature type="binding site" evidence="2">
    <location>
        <position position="94"/>
    </location>
    <ligand>
        <name>glutathione</name>
        <dbReference type="ChEBI" id="CHEBI:57925"/>
    </ligand>
</feature>
<dbReference type="SUPFAM" id="SSF52833">
    <property type="entry name" value="Thioredoxin-like"/>
    <property type="match status" value="1"/>
</dbReference>
<dbReference type="SFLD" id="SFLDG01148">
    <property type="entry name" value="Xi_(cytGST)"/>
    <property type="match status" value="1"/>
</dbReference>
<feature type="site" description="Lowers pKa of active site Cys" evidence="3">
    <location>
        <position position="261"/>
    </location>
</feature>
<dbReference type="PROSITE" id="PS50405">
    <property type="entry name" value="GST_CTER"/>
    <property type="match status" value="1"/>
</dbReference>
<feature type="site" description="Lowers pKa of active site Cys" evidence="3">
    <location>
        <position position="306"/>
    </location>
</feature>
<gene>
    <name evidence="5" type="ORF">MELLADRAFT_35938</name>
</gene>
<dbReference type="GO" id="GO:0005737">
    <property type="term" value="C:cytoplasm"/>
    <property type="evidence" value="ECO:0007669"/>
    <property type="project" value="TreeGrafter"/>
</dbReference>
<dbReference type="AlphaFoldDB" id="F4RKX5"/>
<dbReference type="InterPro" id="IPR016639">
    <property type="entry name" value="GST_Omega/GSH"/>
</dbReference>
<feature type="binding site" evidence="2">
    <location>
        <begin position="152"/>
        <end position="153"/>
    </location>
    <ligand>
        <name>glutathione</name>
        <dbReference type="ChEBI" id="CHEBI:57925"/>
    </ligand>
</feature>
<evidence type="ECO:0000313" key="5">
    <source>
        <dbReference type="EMBL" id="EGG06960.1"/>
    </source>
</evidence>
<dbReference type="PIRSF" id="PIRSF015753">
    <property type="entry name" value="GST"/>
    <property type="match status" value="1"/>
</dbReference>
<dbReference type="InterPro" id="IPR004045">
    <property type="entry name" value="Glutathione_S-Trfase_N"/>
</dbReference>
<dbReference type="Pfam" id="PF13410">
    <property type="entry name" value="GST_C_2"/>
    <property type="match status" value="1"/>
</dbReference>
<organism evidence="6">
    <name type="scientific">Melampsora larici-populina (strain 98AG31 / pathotype 3-4-7)</name>
    <name type="common">Poplar leaf rust fungus</name>
    <dbReference type="NCBI Taxonomy" id="747676"/>
    <lineage>
        <taxon>Eukaryota</taxon>
        <taxon>Fungi</taxon>
        <taxon>Dikarya</taxon>
        <taxon>Basidiomycota</taxon>
        <taxon>Pucciniomycotina</taxon>
        <taxon>Pucciniomycetes</taxon>
        <taxon>Pucciniales</taxon>
        <taxon>Melampsoraceae</taxon>
        <taxon>Melampsora</taxon>
    </lineage>
</organism>
<protein>
    <recommendedName>
        <fullName evidence="4">GST C-terminal domain-containing protein</fullName>
    </recommendedName>
</protein>
<dbReference type="CDD" id="cd03190">
    <property type="entry name" value="GST_C_Omega_like"/>
    <property type="match status" value="1"/>
</dbReference>
<dbReference type="PANTHER" id="PTHR32419">
    <property type="entry name" value="GLUTATHIONYL-HYDROQUINONE REDUCTASE"/>
    <property type="match status" value="1"/>
</dbReference>
<dbReference type="InterPro" id="IPR040079">
    <property type="entry name" value="Glutathione_S-Trfase"/>
</dbReference>
<dbReference type="STRING" id="747676.F4RKX5"/>
<dbReference type="VEuPathDB" id="FungiDB:MELLADRAFT_35938"/>
<dbReference type="KEGG" id="mlr:MELLADRAFT_35938"/>
<dbReference type="FunCoup" id="F4RKX5">
    <property type="interactions" value="175"/>
</dbReference>
<evidence type="ECO:0000259" key="4">
    <source>
        <dbReference type="PROSITE" id="PS50405"/>
    </source>
</evidence>
<dbReference type="InterPro" id="IPR010987">
    <property type="entry name" value="Glutathione-S-Trfase_C-like"/>
</dbReference>
<feature type="binding site" evidence="2">
    <location>
        <begin position="134"/>
        <end position="137"/>
    </location>
    <ligand>
        <name>glutathione</name>
        <dbReference type="ChEBI" id="CHEBI:57925"/>
    </ligand>
</feature>
<dbReference type="PANTHER" id="PTHR32419:SF6">
    <property type="entry name" value="GLUTATHIONE S-TRANSFERASE OMEGA-LIKE 1-RELATED"/>
    <property type="match status" value="1"/>
</dbReference>
<dbReference type="eggNOG" id="KOG2903">
    <property type="taxonomic scope" value="Eukaryota"/>
</dbReference>
<proteinExistence type="predicted"/>
<evidence type="ECO:0000256" key="2">
    <source>
        <dbReference type="PIRSR" id="PIRSR015753-2"/>
    </source>
</evidence>
<dbReference type="InterPro" id="IPR047047">
    <property type="entry name" value="GST_Omega-like_C"/>
</dbReference>
<dbReference type="Gene3D" id="1.20.1050.10">
    <property type="match status" value="1"/>
</dbReference>
<evidence type="ECO:0000313" key="6">
    <source>
        <dbReference type="Proteomes" id="UP000001072"/>
    </source>
</evidence>